<dbReference type="InterPro" id="IPR027417">
    <property type="entry name" value="P-loop_NTPase"/>
</dbReference>
<gene>
    <name evidence="2" type="ORF">DXT76_19180</name>
</gene>
<feature type="domain" description="Helicase/UvrB N-terminal" evidence="1">
    <location>
        <begin position="1"/>
        <end position="276"/>
    </location>
</feature>
<sequence length="848" mass="97801">MELKEYQKESIEKIKKYLEGLGELKEKKEKLFEIDESLASGIDLTRGAWQKVFGENSGYKEKKNGLGEPVPNFCIKVPTGGGKTLLATHTIDLINSHYGKRKTGFVLWVVPTTQIYRQTLLALKDRNHPYRKVLDHSSGGKTQVIEKTDRFSPQDVEENLVIMVLMLPSANRKTKETLRIFKDAGGYETFFPAEDNREAQRLLIEKYPNLDFFDEEYNGQLSFNQEQVKTSLGNTLRLLKPIVILDESQKSYSEGAKKTIQDFNPSLLVELSATPPKGSNILIDVMGRDLDREEMIKLDLHITNKSSADWKNTMAASVEKRAHLEKNALDYEANTHNYIRPICLVQVERTGKDQRDKGYIHSLDVYNYLVKEQGIPKEHIAIKSSEKDDIEGIDLKDPGCPIRFIITKQALQEGWDEPFAYVLTILTNPTSKNGLTQLVGRILRQPYARKTKIPSLDESYVYCFQQRADNLLKDIKKGLEGEGLGDLEGRIMGGNDNEENQKDERKGNVKVREKFKHFKGKIYLPRFLYEEPDFGWREVSYDMDILSRLNWSEVNLNHFNDLSLAIEDRDDTSFNIGLSDNVKELIESYGKTKKHSTLEIDLVMISRHLTNLVPNPFIAYGYAQRAIKLLKDRGHEEDEIAANQSFIIEELKKVIEKERDRLAEKVFRRLLSEGKVKFLLEEKKGVIPNSVQKVRLKSKKLRNSEDELVEKSLVEPTLDEDYNGLERSVALALDSKEKLLWWYRNIARADYAIQGWKKHKIYPDFIAAKENENSSSAFDTIYVLETKGDQLLGNIDTNYKRNIFELCNELGRKSSWNELGLEFEDQKFDFQLISESEWKNKINEIFES</sequence>
<dbReference type="GO" id="GO:0003677">
    <property type="term" value="F:DNA binding"/>
    <property type="evidence" value="ECO:0007669"/>
    <property type="project" value="InterPro"/>
</dbReference>
<keyword evidence="2" id="KW-0378">Hydrolase</keyword>
<evidence type="ECO:0000313" key="2">
    <source>
        <dbReference type="EMBL" id="RDY67652.1"/>
    </source>
</evidence>
<keyword evidence="2" id="KW-0540">Nuclease</keyword>
<proteinExistence type="predicted"/>
<keyword evidence="2" id="KW-0255">Endonuclease</keyword>
<dbReference type="Pfam" id="PF04851">
    <property type="entry name" value="ResIII"/>
    <property type="match status" value="1"/>
</dbReference>
<dbReference type="RefSeq" id="WP_115895064.1">
    <property type="nucleotide sequence ID" value="NZ_QTLC01000073.1"/>
</dbReference>
<dbReference type="SUPFAM" id="SSF52540">
    <property type="entry name" value="P-loop containing nucleoside triphosphate hydrolases"/>
    <property type="match status" value="2"/>
</dbReference>
<name>A0A3D8VE06_9BACI</name>
<organism evidence="2 3">
    <name type="scientific">Halobacillus trueperi</name>
    <dbReference type="NCBI Taxonomy" id="156205"/>
    <lineage>
        <taxon>Bacteria</taxon>
        <taxon>Bacillati</taxon>
        <taxon>Bacillota</taxon>
        <taxon>Bacilli</taxon>
        <taxon>Bacillales</taxon>
        <taxon>Bacillaceae</taxon>
        <taxon>Halobacillus</taxon>
    </lineage>
</organism>
<comment type="caution">
    <text evidence="2">The sequence shown here is derived from an EMBL/GenBank/DDBJ whole genome shotgun (WGS) entry which is preliminary data.</text>
</comment>
<dbReference type="CDD" id="cd18785">
    <property type="entry name" value="SF2_C"/>
    <property type="match status" value="1"/>
</dbReference>
<dbReference type="GO" id="GO:0005524">
    <property type="term" value="F:ATP binding"/>
    <property type="evidence" value="ECO:0007669"/>
    <property type="project" value="InterPro"/>
</dbReference>
<protein>
    <submittedName>
        <fullName evidence="2">Restriction endonuclease subunit R</fullName>
    </submittedName>
</protein>
<accession>A0A3D8VE06</accession>
<dbReference type="InterPro" id="IPR006935">
    <property type="entry name" value="Helicase/UvrB_N"/>
</dbReference>
<evidence type="ECO:0000313" key="3">
    <source>
        <dbReference type="Proteomes" id="UP000257032"/>
    </source>
</evidence>
<dbReference type="GO" id="GO:0016787">
    <property type="term" value="F:hydrolase activity"/>
    <property type="evidence" value="ECO:0007669"/>
    <property type="project" value="InterPro"/>
</dbReference>
<dbReference type="EMBL" id="QTLC01000073">
    <property type="protein sequence ID" value="RDY67652.1"/>
    <property type="molecule type" value="Genomic_DNA"/>
</dbReference>
<reference evidence="2 3" key="1">
    <citation type="submission" date="2018-08" db="EMBL/GenBank/DDBJ databases">
        <title>Genome sequence of strict halophilic Halobacillus trueperi SS1 isolated from Lunsu, a salty water body of North West Himalayas.</title>
        <authorList>
            <person name="Gupta S."/>
            <person name="Sharma P."/>
            <person name="Dev K."/>
            <person name="Baumler D."/>
            <person name="Sourirajan A."/>
        </authorList>
    </citation>
    <scope>NUCLEOTIDE SEQUENCE [LARGE SCALE GENOMIC DNA]</scope>
    <source>
        <strain evidence="2 3">SS1</strain>
    </source>
</reference>
<dbReference type="AlphaFoldDB" id="A0A3D8VE06"/>
<dbReference type="Gene3D" id="3.40.50.300">
    <property type="entry name" value="P-loop containing nucleotide triphosphate hydrolases"/>
    <property type="match status" value="2"/>
</dbReference>
<dbReference type="GO" id="GO:0004519">
    <property type="term" value="F:endonuclease activity"/>
    <property type="evidence" value="ECO:0007669"/>
    <property type="project" value="UniProtKB-KW"/>
</dbReference>
<dbReference type="Proteomes" id="UP000257032">
    <property type="component" value="Unassembled WGS sequence"/>
</dbReference>
<evidence type="ECO:0000259" key="1">
    <source>
        <dbReference type="Pfam" id="PF04851"/>
    </source>
</evidence>